<dbReference type="GO" id="GO:0003824">
    <property type="term" value="F:catalytic activity"/>
    <property type="evidence" value="ECO:0007669"/>
    <property type="project" value="InterPro"/>
</dbReference>
<dbReference type="PANTHER" id="PTHR35218:SF9">
    <property type="entry name" value="ENDONUCLEASE_EXONUCLEASE_PHOSPHATASE DOMAIN-CONTAINING PROTEIN"/>
    <property type="match status" value="1"/>
</dbReference>
<sequence length="250" mass="28725">MRLVTWNARVLNQPFKQKEVRLFLNNNKVDVVGLIETRVKENKVQNIINKLIVDWISCCNYPMGRNGRIWLLWKNSAQIQVEKLSKQFIHCTLSDSTSDFKSKLTVVYAKNDSPTRAQLWLELIGIGRLTHECWIIAGDFNNVLSSEDRLGSLYTLELRTLKATWCHYTFYNKQQGSSRVYSKIDWAFGKFPWMTAYSHVEADYLGSGISDHSPILIQVCPPPPPPPPPNSNPKPFRLSKQFSIIQILVG</sequence>
<reference evidence="2 3" key="1">
    <citation type="submission" date="2023-10" db="EMBL/GenBank/DDBJ databases">
        <title>Genome-Wide Identification Analysis in wild type Solanum Pinnatisectum Reveals Some Genes Defensing Phytophthora Infestans.</title>
        <authorList>
            <person name="Sun C."/>
        </authorList>
    </citation>
    <scope>NUCLEOTIDE SEQUENCE [LARGE SCALE GENOMIC DNA]</scope>
    <source>
        <strain evidence="2">LQN</strain>
        <tissue evidence="2">Leaf</tissue>
    </source>
</reference>
<dbReference type="Gene3D" id="3.60.10.10">
    <property type="entry name" value="Endonuclease/exonuclease/phosphatase"/>
    <property type="match status" value="1"/>
</dbReference>
<evidence type="ECO:0000313" key="3">
    <source>
        <dbReference type="Proteomes" id="UP001311915"/>
    </source>
</evidence>
<feature type="domain" description="Endonuclease/exonuclease/phosphatase" evidence="1">
    <location>
        <begin position="4"/>
        <end position="212"/>
    </location>
</feature>
<gene>
    <name evidence="2" type="ORF">R3W88_020430</name>
</gene>
<comment type="caution">
    <text evidence="2">The sequence shown here is derived from an EMBL/GenBank/DDBJ whole genome shotgun (WGS) entry which is preliminary data.</text>
</comment>
<dbReference type="InterPro" id="IPR005135">
    <property type="entry name" value="Endo/exonuclease/phosphatase"/>
</dbReference>
<dbReference type="AlphaFoldDB" id="A0AAV9KNJ8"/>
<keyword evidence="3" id="KW-1185">Reference proteome</keyword>
<evidence type="ECO:0000313" key="2">
    <source>
        <dbReference type="EMBL" id="KAK4714523.1"/>
    </source>
</evidence>
<proteinExistence type="predicted"/>
<dbReference type="Proteomes" id="UP001311915">
    <property type="component" value="Unassembled WGS sequence"/>
</dbReference>
<protein>
    <recommendedName>
        <fullName evidence="1">Endonuclease/exonuclease/phosphatase domain-containing protein</fullName>
    </recommendedName>
</protein>
<dbReference type="InterPro" id="IPR036691">
    <property type="entry name" value="Endo/exonu/phosph_ase_sf"/>
</dbReference>
<dbReference type="SUPFAM" id="SSF56219">
    <property type="entry name" value="DNase I-like"/>
    <property type="match status" value="1"/>
</dbReference>
<evidence type="ECO:0000259" key="1">
    <source>
        <dbReference type="Pfam" id="PF03372"/>
    </source>
</evidence>
<name>A0AAV9KNJ8_9SOLN</name>
<dbReference type="Pfam" id="PF03372">
    <property type="entry name" value="Exo_endo_phos"/>
    <property type="match status" value="1"/>
</dbReference>
<organism evidence="2 3">
    <name type="scientific">Solanum pinnatisectum</name>
    <name type="common">tansyleaf nightshade</name>
    <dbReference type="NCBI Taxonomy" id="50273"/>
    <lineage>
        <taxon>Eukaryota</taxon>
        <taxon>Viridiplantae</taxon>
        <taxon>Streptophyta</taxon>
        <taxon>Embryophyta</taxon>
        <taxon>Tracheophyta</taxon>
        <taxon>Spermatophyta</taxon>
        <taxon>Magnoliopsida</taxon>
        <taxon>eudicotyledons</taxon>
        <taxon>Gunneridae</taxon>
        <taxon>Pentapetalae</taxon>
        <taxon>asterids</taxon>
        <taxon>lamiids</taxon>
        <taxon>Solanales</taxon>
        <taxon>Solanaceae</taxon>
        <taxon>Solanoideae</taxon>
        <taxon>Solaneae</taxon>
        <taxon>Solanum</taxon>
    </lineage>
</organism>
<dbReference type="PANTHER" id="PTHR35218">
    <property type="entry name" value="RNASE H DOMAIN-CONTAINING PROTEIN"/>
    <property type="match status" value="1"/>
</dbReference>
<accession>A0AAV9KNJ8</accession>
<dbReference type="EMBL" id="JAWPEI010000010">
    <property type="protein sequence ID" value="KAK4714523.1"/>
    <property type="molecule type" value="Genomic_DNA"/>
</dbReference>